<comment type="caution">
    <text evidence="11">The sequence shown here is derived from an EMBL/GenBank/DDBJ whole genome shotgun (WGS) entry which is preliminary data.</text>
</comment>
<comment type="similarity">
    <text evidence="1">Belongs to the TRAFAC class myosin-kinesin ATPase superfamily. Kinesin family. KIN-7 subfamily.</text>
</comment>
<dbReference type="Pfam" id="PF00225">
    <property type="entry name" value="Kinesin"/>
    <property type="match status" value="1"/>
</dbReference>
<evidence type="ECO:0000256" key="1">
    <source>
        <dbReference type="ARBA" id="ARBA00007310"/>
    </source>
</evidence>
<proteinExistence type="inferred from homology"/>
<reference evidence="11 12" key="1">
    <citation type="journal article" date="2021" name="Plant Biotechnol. J.">
        <title>Multi-omics assisted identification of the key and species-specific regulatory components of drought-tolerant mechanisms in Gossypium stocksii.</title>
        <authorList>
            <person name="Yu D."/>
            <person name="Ke L."/>
            <person name="Zhang D."/>
            <person name="Wu Y."/>
            <person name="Sun Y."/>
            <person name="Mei J."/>
            <person name="Sun J."/>
            <person name="Sun Y."/>
        </authorList>
    </citation>
    <scope>NUCLEOTIDE SEQUENCE [LARGE SCALE GENOMIC DNA]</scope>
    <source>
        <strain evidence="12">cv. E1</strain>
        <tissue evidence="11">Leaf</tissue>
    </source>
</reference>
<dbReference type="GO" id="GO:0008017">
    <property type="term" value="F:microtubule binding"/>
    <property type="evidence" value="ECO:0007669"/>
    <property type="project" value="InterPro"/>
</dbReference>
<dbReference type="InterPro" id="IPR027640">
    <property type="entry name" value="Kinesin-like_fam"/>
</dbReference>
<dbReference type="GO" id="GO:0005524">
    <property type="term" value="F:ATP binding"/>
    <property type="evidence" value="ECO:0007669"/>
    <property type="project" value="UniProtKB-UniRule"/>
</dbReference>
<keyword evidence="6 7" id="KW-0505">Motor protein</keyword>
<name>A0A9D3UWS3_9ROSI</name>
<dbReference type="OrthoDB" id="3176171at2759"/>
<dbReference type="InterPro" id="IPR027417">
    <property type="entry name" value="P-loop_NTPase"/>
</dbReference>
<dbReference type="SMART" id="SM00129">
    <property type="entry name" value="KISc"/>
    <property type="match status" value="1"/>
</dbReference>
<feature type="region of interest" description="Disordered" evidence="9">
    <location>
        <begin position="739"/>
        <end position="782"/>
    </location>
</feature>
<dbReference type="PROSITE" id="PS50067">
    <property type="entry name" value="KINESIN_MOTOR_2"/>
    <property type="match status" value="1"/>
</dbReference>
<feature type="coiled-coil region" evidence="8">
    <location>
        <begin position="340"/>
        <end position="411"/>
    </location>
</feature>
<dbReference type="PANTHER" id="PTHR47968:SF54">
    <property type="entry name" value="KINESIN-LIKE PROTEIN NACK2"/>
    <property type="match status" value="1"/>
</dbReference>
<sequence>MSEDSEFQEPGEKIFVSVRVRPLNDKERKSDWECINNDTIIFKNSLPERSMFPAAYTFDRVYDCDCPTKQVYDEGAKHIALSVLNGINSSIFAYGQTSSGKTYTMRGITEYAVTDIYDYIEKHKEREFVVKFSAMEIYNEAVRDLLSLDSTPLRLLDDPERGTVVERLTEETLRDKDHLEELLSICEAQRQIGETALNETSSRSHQILRLTIESSAREYAGAENSSVLSASVNFVDLAGSERASQTLSAGTRLKEGCHINRSLLTLGTVIRKLSKGRNSHVPYRDSKLTRILQNALGGNARTAIICTMSPDRSHVEQSRNTLSFASCAKEVTTNAQVNLVMSDKALVKQLQRELAKLENEMKSLGSAPVKRDTASLLREKERLIEQMAKEIEELTRQRDLAQSRVENLLLLVREVQMLKSGEYSSNSSEVTNVPRTVDYSNHKDILTPSVPITNNNNQYDGHPENSEEECHLDGITTKSIEPDPSKGWDKVAQKKDEKFEDNCKEVRCIEFEVSSIEMNEKEKVASLNPENNEGKPTVETNELWIDLVEDGKPATKEAVIRDSLNPENNEGKPTVETNELWIDLVEDGKPATKEAVIREIEADNLSADPAEEQGKVSLTETELSIEKQEGDDLSSNPQEIVEDLRSSHVNKDETCEALKQKVQELQKTIKFLVRYHIMGDSPSLLDAASSASSMSRSRSCKAIVTTMPSSPRFEKSQQNETVPTFTEAEMDFIERAKTLSQKLSNSKDDNRNAKMSRCNSQASITSGSTEEQSLKDVDVEETCSEVNFPPRPWKSFASGSKRRTSFSIDFSEGGSDTKTRQEKQIDKNLVPETKTENSQETNHSTKLHSSWPEEFENLQRTIIELWDKCNVPLIHRTYFILLFKGDPSDSVYMEVELRRLSFLKNSMSSLGRNGWKDSPIDTAASSAKDLMRERRMLYKQIQKKFSKKQREELYKKWGIGLNTKQRSSQLARRLWTNTQDMGHVKESAALVAKLLGLVEPSQAPKEVVGLSILPRSVTRRSSGWKNVIPPLL</sequence>
<dbReference type="EMBL" id="JAIQCV010000010">
    <property type="protein sequence ID" value="KAH1057964.1"/>
    <property type="molecule type" value="Genomic_DNA"/>
</dbReference>
<evidence type="ECO:0000259" key="10">
    <source>
        <dbReference type="PROSITE" id="PS50067"/>
    </source>
</evidence>
<dbReference type="Proteomes" id="UP000828251">
    <property type="component" value="Unassembled WGS sequence"/>
</dbReference>
<evidence type="ECO:0000256" key="2">
    <source>
        <dbReference type="ARBA" id="ARBA00022701"/>
    </source>
</evidence>
<keyword evidence="5 8" id="KW-0175">Coiled coil</keyword>
<feature type="compositionally biased region" description="Polar residues" evidence="9">
    <location>
        <begin position="757"/>
        <end position="771"/>
    </location>
</feature>
<dbReference type="PRINTS" id="PR00380">
    <property type="entry name" value="KINESINHEAVY"/>
</dbReference>
<dbReference type="FunFam" id="3.40.850.10:FF:000016">
    <property type="entry name" value="Kinesin-like protein"/>
    <property type="match status" value="1"/>
</dbReference>
<dbReference type="InterPro" id="IPR021881">
    <property type="entry name" value="NACK_C"/>
</dbReference>
<evidence type="ECO:0000313" key="12">
    <source>
        <dbReference type="Proteomes" id="UP000828251"/>
    </source>
</evidence>
<evidence type="ECO:0000256" key="7">
    <source>
        <dbReference type="PROSITE-ProRule" id="PRU00283"/>
    </source>
</evidence>
<dbReference type="GO" id="GO:0003777">
    <property type="term" value="F:microtubule motor activity"/>
    <property type="evidence" value="ECO:0007669"/>
    <property type="project" value="InterPro"/>
</dbReference>
<keyword evidence="12" id="KW-1185">Reference proteome</keyword>
<accession>A0A9D3UWS3</accession>
<keyword evidence="4 7" id="KW-0067">ATP-binding</keyword>
<protein>
    <recommendedName>
        <fullName evidence="10">Kinesin motor domain-containing protein</fullName>
    </recommendedName>
</protein>
<dbReference type="GO" id="GO:0005874">
    <property type="term" value="C:microtubule"/>
    <property type="evidence" value="ECO:0007669"/>
    <property type="project" value="UniProtKB-KW"/>
</dbReference>
<dbReference type="GO" id="GO:0007018">
    <property type="term" value="P:microtubule-based movement"/>
    <property type="evidence" value="ECO:0007669"/>
    <property type="project" value="InterPro"/>
</dbReference>
<feature type="coiled-coil region" evidence="8">
    <location>
        <begin position="648"/>
        <end position="675"/>
    </location>
</feature>
<evidence type="ECO:0000256" key="5">
    <source>
        <dbReference type="ARBA" id="ARBA00023054"/>
    </source>
</evidence>
<evidence type="ECO:0000256" key="8">
    <source>
        <dbReference type="SAM" id="Coils"/>
    </source>
</evidence>
<dbReference type="InterPro" id="IPR001752">
    <property type="entry name" value="Kinesin_motor_dom"/>
</dbReference>
<evidence type="ECO:0000256" key="6">
    <source>
        <dbReference type="ARBA" id="ARBA00023175"/>
    </source>
</evidence>
<dbReference type="InterPro" id="IPR019821">
    <property type="entry name" value="Kinesin_motor_CS"/>
</dbReference>
<feature type="domain" description="Kinesin motor" evidence="10">
    <location>
        <begin position="13"/>
        <end position="331"/>
    </location>
</feature>
<evidence type="ECO:0000256" key="3">
    <source>
        <dbReference type="ARBA" id="ARBA00022741"/>
    </source>
</evidence>
<keyword evidence="2" id="KW-0493">Microtubule</keyword>
<dbReference type="PROSITE" id="PS00411">
    <property type="entry name" value="KINESIN_MOTOR_1"/>
    <property type="match status" value="1"/>
</dbReference>
<dbReference type="SUPFAM" id="SSF52540">
    <property type="entry name" value="P-loop containing nucleoside triphosphate hydrolases"/>
    <property type="match status" value="1"/>
</dbReference>
<gene>
    <name evidence="11" type="ORF">J1N35_036029</name>
</gene>
<keyword evidence="3 7" id="KW-0547">Nucleotide-binding</keyword>
<evidence type="ECO:0000256" key="9">
    <source>
        <dbReference type="SAM" id="MobiDB-lite"/>
    </source>
</evidence>
<dbReference type="AlphaFoldDB" id="A0A9D3UWS3"/>
<dbReference type="PANTHER" id="PTHR47968">
    <property type="entry name" value="CENTROMERE PROTEIN E"/>
    <property type="match status" value="1"/>
</dbReference>
<dbReference type="Pfam" id="PF11995">
    <property type="entry name" value="DUF3490"/>
    <property type="match status" value="1"/>
</dbReference>
<evidence type="ECO:0000313" key="11">
    <source>
        <dbReference type="EMBL" id="KAH1057964.1"/>
    </source>
</evidence>
<dbReference type="Gene3D" id="3.40.850.10">
    <property type="entry name" value="Kinesin motor domain"/>
    <property type="match status" value="1"/>
</dbReference>
<dbReference type="InterPro" id="IPR036961">
    <property type="entry name" value="Kinesin_motor_dom_sf"/>
</dbReference>
<evidence type="ECO:0000256" key="4">
    <source>
        <dbReference type="ARBA" id="ARBA00022840"/>
    </source>
</evidence>
<feature type="region of interest" description="Disordered" evidence="9">
    <location>
        <begin position="807"/>
        <end position="848"/>
    </location>
</feature>
<feature type="compositionally biased region" description="Basic and acidic residues" evidence="9">
    <location>
        <begin position="815"/>
        <end position="826"/>
    </location>
</feature>
<dbReference type="CDD" id="cd01374">
    <property type="entry name" value="KISc_CENP_E"/>
    <property type="match status" value="1"/>
</dbReference>
<feature type="compositionally biased region" description="Polar residues" evidence="9">
    <location>
        <begin position="836"/>
        <end position="848"/>
    </location>
</feature>
<feature type="binding site" evidence="7">
    <location>
        <begin position="95"/>
        <end position="102"/>
    </location>
    <ligand>
        <name>ATP</name>
        <dbReference type="ChEBI" id="CHEBI:30616"/>
    </ligand>
</feature>
<organism evidence="11 12">
    <name type="scientific">Gossypium stocksii</name>
    <dbReference type="NCBI Taxonomy" id="47602"/>
    <lineage>
        <taxon>Eukaryota</taxon>
        <taxon>Viridiplantae</taxon>
        <taxon>Streptophyta</taxon>
        <taxon>Embryophyta</taxon>
        <taxon>Tracheophyta</taxon>
        <taxon>Spermatophyta</taxon>
        <taxon>Magnoliopsida</taxon>
        <taxon>eudicotyledons</taxon>
        <taxon>Gunneridae</taxon>
        <taxon>Pentapetalae</taxon>
        <taxon>rosids</taxon>
        <taxon>malvids</taxon>
        <taxon>Malvales</taxon>
        <taxon>Malvaceae</taxon>
        <taxon>Malvoideae</taxon>
        <taxon>Gossypium</taxon>
    </lineage>
</organism>